<gene>
    <name evidence="1" type="ORF">IDH45_31970</name>
</gene>
<dbReference type="EMBL" id="JACXJA010000063">
    <property type="protein sequence ID" value="MBD2866596.1"/>
    <property type="molecule type" value="Genomic_DNA"/>
</dbReference>
<keyword evidence="2" id="KW-1185">Reference proteome</keyword>
<dbReference type="InterPro" id="IPR029063">
    <property type="entry name" value="SAM-dependent_MTases_sf"/>
</dbReference>
<evidence type="ECO:0008006" key="3">
    <source>
        <dbReference type="Google" id="ProtNLM"/>
    </source>
</evidence>
<proteinExistence type="predicted"/>
<reference evidence="1" key="1">
    <citation type="submission" date="2020-09" db="EMBL/GenBank/DDBJ databases">
        <title>A novel bacterium of genus Paenibacillus, isolated from South China Sea.</title>
        <authorList>
            <person name="Huang H."/>
            <person name="Mo K."/>
            <person name="Hu Y."/>
        </authorList>
    </citation>
    <scope>NUCLEOTIDE SEQUENCE</scope>
    <source>
        <strain evidence="1">IB182363</strain>
    </source>
</reference>
<comment type="caution">
    <text evidence="1">The sequence shown here is derived from an EMBL/GenBank/DDBJ whole genome shotgun (WGS) entry which is preliminary data.</text>
</comment>
<sequence length="284" mass="32139">MNLRTLAEQVQAGKFQSGLERHLSADVRARLRGMDVNGIESWFGQVIRNPIDLSGEGSRELLELYYTAAWHNLFETLHIPAEASLFEIGAGDTVYIPRALNAFSGSGAYVTANLNKQLTQNFLRKTADLSIQVRVIEEDGARILDYCDPGTFEVVSFHHAINDIVQTIIAGIEGIDTITNNWWAIEPQMLQAVMRYHEAGTLRRAAFEPFIQIVETCGHLLRQGGYMIFDNCTYAGYEQLGYSSEFHSNYINLVRAWIMEAGIGLEEVELPSFDRNWWMILRKA</sequence>
<accession>A0A927H2T9</accession>
<organism evidence="1 2">
    <name type="scientific">Paenibacillus oceani</name>
    <dbReference type="NCBI Taxonomy" id="2772510"/>
    <lineage>
        <taxon>Bacteria</taxon>
        <taxon>Bacillati</taxon>
        <taxon>Bacillota</taxon>
        <taxon>Bacilli</taxon>
        <taxon>Bacillales</taxon>
        <taxon>Paenibacillaceae</taxon>
        <taxon>Paenibacillus</taxon>
    </lineage>
</organism>
<dbReference type="RefSeq" id="WP_190932210.1">
    <property type="nucleotide sequence ID" value="NZ_JACXJA010000063.1"/>
</dbReference>
<dbReference type="Proteomes" id="UP000639396">
    <property type="component" value="Unassembled WGS sequence"/>
</dbReference>
<dbReference type="AlphaFoldDB" id="A0A927H2T9"/>
<evidence type="ECO:0000313" key="1">
    <source>
        <dbReference type="EMBL" id="MBD2866596.1"/>
    </source>
</evidence>
<evidence type="ECO:0000313" key="2">
    <source>
        <dbReference type="Proteomes" id="UP000639396"/>
    </source>
</evidence>
<dbReference type="SUPFAM" id="SSF53335">
    <property type="entry name" value="S-adenosyl-L-methionine-dependent methyltransferases"/>
    <property type="match status" value="1"/>
</dbReference>
<name>A0A927H2T9_9BACL</name>
<protein>
    <recommendedName>
        <fullName evidence="3">Methyltransferase</fullName>
    </recommendedName>
</protein>